<protein>
    <submittedName>
        <fullName evidence="2">Uncharacterized protein</fullName>
    </submittedName>
</protein>
<feature type="compositionally biased region" description="Basic and acidic residues" evidence="1">
    <location>
        <begin position="174"/>
        <end position="197"/>
    </location>
</feature>
<evidence type="ECO:0000256" key="1">
    <source>
        <dbReference type="SAM" id="MobiDB-lite"/>
    </source>
</evidence>
<reference evidence="2" key="1">
    <citation type="journal article" date="2020" name="Nature">
        <title>Giant virus diversity and host interactions through global metagenomics.</title>
        <authorList>
            <person name="Schulz F."/>
            <person name="Roux S."/>
            <person name="Paez-Espino D."/>
            <person name="Jungbluth S."/>
            <person name="Walsh D.A."/>
            <person name="Denef V.J."/>
            <person name="McMahon K.D."/>
            <person name="Konstantinidis K.T."/>
            <person name="Eloe-Fadrosh E.A."/>
            <person name="Kyrpides N.C."/>
            <person name="Woyke T."/>
        </authorList>
    </citation>
    <scope>NUCLEOTIDE SEQUENCE</scope>
    <source>
        <strain evidence="2">GVMAG-M-3300026093-6</strain>
    </source>
</reference>
<dbReference type="Pfam" id="PF19150">
    <property type="entry name" value="DUF5832"/>
    <property type="match status" value="1"/>
</dbReference>
<feature type="region of interest" description="Disordered" evidence="1">
    <location>
        <begin position="174"/>
        <end position="217"/>
    </location>
</feature>
<organism evidence="2">
    <name type="scientific">viral metagenome</name>
    <dbReference type="NCBI Taxonomy" id="1070528"/>
    <lineage>
        <taxon>unclassified sequences</taxon>
        <taxon>metagenomes</taxon>
        <taxon>organismal metagenomes</taxon>
    </lineage>
</organism>
<accession>A0A6C0JER6</accession>
<evidence type="ECO:0000313" key="2">
    <source>
        <dbReference type="EMBL" id="QHU03381.1"/>
    </source>
</evidence>
<proteinExistence type="predicted"/>
<sequence length="217" mass="25981">MSKKEIVEDFLEADPEIPGQKYVCLSFVSPENILANKDMFHVNAFLKTIAPKYDLDADSISEKYKDFLYVNEQKLEKEFYEKNDFRTTIRGLKVRGVYDTHREAEHRCKKIQTFDKNFSVFIGQVGFWLPWDPNPHNIDKQEYQEAELNELVSKYRENQEKKDAHFQENIEYVREQQEKENQRLKAERENKDGEQKVNDSLNDIDPWMKNKEETKQD</sequence>
<dbReference type="AlphaFoldDB" id="A0A6C0JER6"/>
<dbReference type="EMBL" id="MN740375">
    <property type="protein sequence ID" value="QHU03381.1"/>
    <property type="molecule type" value="Genomic_DNA"/>
</dbReference>
<feature type="compositionally biased region" description="Basic and acidic residues" evidence="1">
    <location>
        <begin position="206"/>
        <end position="217"/>
    </location>
</feature>
<name>A0A6C0JER6_9ZZZZ</name>
<dbReference type="InterPro" id="IPR043872">
    <property type="entry name" value="DUF5832"/>
</dbReference>